<dbReference type="PANTHER" id="PTHR44329:SF214">
    <property type="entry name" value="PROTEIN KINASE DOMAIN-CONTAINING PROTEIN"/>
    <property type="match status" value="1"/>
</dbReference>
<comment type="caution">
    <text evidence="6">The sequence shown here is derived from an EMBL/GenBank/DDBJ whole genome shotgun (WGS) entry which is preliminary data.</text>
</comment>
<proteinExistence type="predicted"/>
<dbReference type="Gene3D" id="3.30.200.20">
    <property type="entry name" value="Phosphorylase Kinase, domain 1"/>
    <property type="match status" value="1"/>
</dbReference>
<name>A0A9W6U464_9STRA</name>
<accession>A0A9W6U464</accession>
<keyword evidence="1" id="KW-0418">Kinase</keyword>
<protein>
    <submittedName>
        <fullName evidence="6">Unnamed protein product</fullName>
    </submittedName>
</protein>
<evidence type="ECO:0000256" key="2">
    <source>
        <dbReference type="ARBA" id="ARBA00022741"/>
    </source>
</evidence>
<organism evidence="6 7">
    <name type="scientific">Phytophthora fragariaefolia</name>
    <dbReference type="NCBI Taxonomy" id="1490495"/>
    <lineage>
        <taxon>Eukaryota</taxon>
        <taxon>Sar</taxon>
        <taxon>Stramenopiles</taxon>
        <taxon>Oomycota</taxon>
        <taxon>Peronosporomycetes</taxon>
        <taxon>Peronosporales</taxon>
        <taxon>Peronosporaceae</taxon>
        <taxon>Phytophthora</taxon>
    </lineage>
</organism>
<dbReference type="EMBL" id="BSXT01000366">
    <property type="protein sequence ID" value="GMF25750.1"/>
    <property type="molecule type" value="Genomic_DNA"/>
</dbReference>
<evidence type="ECO:0000256" key="1">
    <source>
        <dbReference type="ARBA" id="ARBA00022527"/>
    </source>
</evidence>
<evidence type="ECO:0000313" key="7">
    <source>
        <dbReference type="Proteomes" id="UP001165121"/>
    </source>
</evidence>
<sequence>MSPPNQRLGGRCAAVYGSSEELGEVKNGYDLWLQDCDHHIKYFEAAVDSGEDGELVREMREASAQATQHLRELSQLVSFWTKQPARLTAGEQQLLADVACVMTKAGLLHGHEGVDLLPAGLVRSDHLLLVKKSSLPDWRRPQSANNHQSSQVEKRNCVEGNPRWYIGAHEVQLEPMQKSQRLVQFGTWLDTPVVLQKVLLQQNHKGHTDVFDDKVKRWISLNHPNLLKLYGVCGYCADGNRETRYYVCEYAAHGQLTSYLNHHRKKSVENPLKLVWQKLLEVALGLQYLHERGFKHGNLITKNMLVSSNGTVKLAGFSQDEALQENSFCDELFAIDIFALGMCVVELVDGYKIPWGEMLTQKPSSFTSDEWRLVRRMCSPVPQERLTAAAVVQDIRQLLDGFSATSLPVDLDSSLPASFEIYLHSIGQALGAKKNELNKLGNGCVVTRFQVLFDDGVVHYTSNRAIRLALGRKTAQHMCELHLELDQLVSTTRFRKRLDTVTEALNDWKPMWQSLRRRQARKLCEAVADIAAAMKELEDNGSDRSDSDSWVRQVHAFWAMLEFERQYYSSNYSDEEMRAIEYAALEIENTISDPTSAPLTLPEWFLPPHEVELQTDTVALGRGAYGSVHRGTWLDSSVVIKQALGPGSDKGNKSPSSSGEAIVKNEADIWFHLNHPHVIALFGACHVGIPFFVCEYAVNGTLTNFLRPSAVPTDLEILHPVMSSRAALAWEKLYEAALGLEFLHEREVVHADLKGDNILVGSDGRAKLTDFGLSAIISDKGASSGSPIGALRWKAPECMGKSGQPATFTSDIFSLGMCVIEAITGDFPWGRELPDAAVSFHVRRGQLPPSSGAFSKSQWALVKQMCCFRPEDRLDIRSVVRALRVAAEHQKLQEFIGHLK</sequence>
<dbReference type="PROSITE" id="PS00107">
    <property type="entry name" value="PROTEIN_KINASE_ATP"/>
    <property type="match status" value="1"/>
</dbReference>
<dbReference type="InterPro" id="IPR011009">
    <property type="entry name" value="Kinase-like_dom_sf"/>
</dbReference>
<evidence type="ECO:0000313" key="6">
    <source>
        <dbReference type="EMBL" id="GMF25750.1"/>
    </source>
</evidence>
<dbReference type="InterPro" id="IPR000719">
    <property type="entry name" value="Prot_kinase_dom"/>
</dbReference>
<gene>
    <name evidence="6" type="ORF">Pfra01_000468800</name>
</gene>
<dbReference type="Proteomes" id="UP001165121">
    <property type="component" value="Unassembled WGS sequence"/>
</dbReference>
<dbReference type="Pfam" id="PF07714">
    <property type="entry name" value="PK_Tyr_Ser-Thr"/>
    <property type="match status" value="2"/>
</dbReference>
<keyword evidence="3 4" id="KW-0067">ATP-binding</keyword>
<feature type="domain" description="Protein kinase" evidence="5">
    <location>
        <begin position="138"/>
        <end position="399"/>
    </location>
</feature>
<dbReference type="SUPFAM" id="SSF56112">
    <property type="entry name" value="Protein kinase-like (PK-like)"/>
    <property type="match status" value="2"/>
</dbReference>
<dbReference type="SMART" id="SM00220">
    <property type="entry name" value="S_TKc"/>
    <property type="match status" value="1"/>
</dbReference>
<dbReference type="InterPro" id="IPR017441">
    <property type="entry name" value="Protein_kinase_ATP_BS"/>
</dbReference>
<dbReference type="AlphaFoldDB" id="A0A9W6U464"/>
<dbReference type="InterPro" id="IPR051681">
    <property type="entry name" value="Ser/Thr_Kinases-Pseudokinases"/>
</dbReference>
<keyword evidence="7" id="KW-1185">Reference proteome</keyword>
<dbReference type="PANTHER" id="PTHR44329">
    <property type="entry name" value="SERINE/THREONINE-PROTEIN KINASE TNNI3K-RELATED"/>
    <property type="match status" value="1"/>
</dbReference>
<dbReference type="InterPro" id="IPR001245">
    <property type="entry name" value="Ser-Thr/Tyr_kinase_cat_dom"/>
</dbReference>
<dbReference type="CDD" id="cd00180">
    <property type="entry name" value="PKc"/>
    <property type="match status" value="1"/>
</dbReference>
<keyword evidence="1" id="KW-0808">Transferase</keyword>
<evidence type="ECO:0000256" key="3">
    <source>
        <dbReference type="ARBA" id="ARBA00022840"/>
    </source>
</evidence>
<dbReference type="GO" id="GO:0005524">
    <property type="term" value="F:ATP binding"/>
    <property type="evidence" value="ECO:0007669"/>
    <property type="project" value="UniProtKB-UniRule"/>
</dbReference>
<evidence type="ECO:0000259" key="5">
    <source>
        <dbReference type="PROSITE" id="PS50011"/>
    </source>
</evidence>
<keyword evidence="2 4" id="KW-0547">Nucleotide-binding</keyword>
<dbReference type="Gene3D" id="1.10.510.10">
    <property type="entry name" value="Transferase(Phosphotransferase) domain 1"/>
    <property type="match status" value="2"/>
</dbReference>
<evidence type="ECO:0000256" key="4">
    <source>
        <dbReference type="PROSITE-ProRule" id="PRU10141"/>
    </source>
</evidence>
<feature type="domain" description="Protein kinase" evidence="5">
    <location>
        <begin position="614"/>
        <end position="892"/>
    </location>
</feature>
<feature type="binding site" evidence="4">
    <location>
        <position position="641"/>
    </location>
    <ligand>
        <name>ATP</name>
        <dbReference type="ChEBI" id="CHEBI:30616"/>
    </ligand>
</feature>
<dbReference type="PROSITE" id="PS00108">
    <property type="entry name" value="PROTEIN_KINASE_ST"/>
    <property type="match status" value="1"/>
</dbReference>
<dbReference type="OrthoDB" id="93349at2759"/>
<reference evidence="6" key="1">
    <citation type="submission" date="2023-04" db="EMBL/GenBank/DDBJ databases">
        <title>Phytophthora fragariaefolia NBRC 109709.</title>
        <authorList>
            <person name="Ichikawa N."/>
            <person name="Sato H."/>
            <person name="Tonouchi N."/>
        </authorList>
    </citation>
    <scope>NUCLEOTIDE SEQUENCE</scope>
    <source>
        <strain evidence="6">NBRC 109709</strain>
    </source>
</reference>
<dbReference type="GO" id="GO:0004674">
    <property type="term" value="F:protein serine/threonine kinase activity"/>
    <property type="evidence" value="ECO:0007669"/>
    <property type="project" value="UniProtKB-KW"/>
</dbReference>
<dbReference type="InterPro" id="IPR008271">
    <property type="entry name" value="Ser/Thr_kinase_AS"/>
</dbReference>
<keyword evidence="1" id="KW-0723">Serine/threonine-protein kinase</keyword>
<dbReference type="PROSITE" id="PS50011">
    <property type="entry name" value="PROTEIN_KINASE_DOM"/>
    <property type="match status" value="2"/>
</dbReference>